<proteinExistence type="inferred from homology"/>
<dbReference type="GO" id="GO:0018626">
    <property type="term" value="F:2-halobenzoate 1,2-dioxygenase activity"/>
    <property type="evidence" value="ECO:0007669"/>
    <property type="project" value="UniProtKB-EC"/>
</dbReference>
<dbReference type="RefSeq" id="WP_115361644.1">
    <property type="nucleotide sequence ID" value="NZ_CP038012.1"/>
</dbReference>
<dbReference type="SUPFAM" id="SSF54427">
    <property type="entry name" value="NTF2-like"/>
    <property type="match status" value="1"/>
</dbReference>
<dbReference type="PANTHER" id="PTHR41534">
    <property type="entry name" value="BLR3401 PROTEIN"/>
    <property type="match status" value="1"/>
</dbReference>
<dbReference type="GO" id="GO:0019380">
    <property type="term" value="P:3-phenylpropionate catabolic process"/>
    <property type="evidence" value="ECO:0007669"/>
    <property type="project" value="TreeGrafter"/>
</dbReference>
<keyword evidence="2 3" id="KW-0560">Oxidoreductase</keyword>
<organism evidence="3 4">
    <name type="scientific">Sporosarcina pasteurii</name>
    <name type="common">Bacillus pasteurii</name>
    <dbReference type="NCBI Taxonomy" id="1474"/>
    <lineage>
        <taxon>Bacteria</taxon>
        <taxon>Bacillati</taxon>
        <taxon>Bacillota</taxon>
        <taxon>Bacilli</taxon>
        <taxon>Bacillales</taxon>
        <taxon>Caryophanaceae</taxon>
        <taxon>Sporosarcina</taxon>
    </lineage>
</organism>
<dbReference type="CDD" id="cd00667">
    <property type="entry name" value="ring_hydroxylating_dioxygenases_beta"/>
    <property type="match status" value="1"/>
</dbReference>
<comment type="similarity">
    <text evidence="1">Belongs to the bacterial ring-hydroxylating dioxygenase beta subunit family.</text>
</comment>
<dbReference type="Pfam" id="PF00866">
    <property type="entry name" value="Ring_hydroxyl_B"/>
    <property type="match status" value="1"/>
</dbReference>
<dbReference type="EMBL" id="UGYZ01000002">
    <property type="protein sequence ID" value="SUJ08961.1"/>
    <property type="molecule type" value="Genomic_DNA"/>
</dbReference>
<evidence type="ECO:0000256" key="2">
    <source>
        <dbReference type="ARBA" id="ARBA00023002"/>
    </source>
</evidence>
<keyword evidence="3" id="KW-0223">Dioxygenase</keyword>
<dbReference type="AlphaFoldDB" id="A0A380BYR2"/>
<gene>
    <name evidence="3" type="primary">cbdB</name>
    <name evidence="3" type="ORF">NCTC4822_01906</name>
</gene>
<evidence type="ECO:0000313" key="3">
    <source>
        <dbReference type="EMBL" id="SUJ08961.1"/>
    </source>
</evidence>
<dbReference type="EC" id="1.14.12.13" evidence="3"/>
<dbReference type="InterPro" id="IPR032710">
    <property type="entry name" value="NTF2-like_dom_sf"/>
</dbReference>
<dbReference type="InterPro" id="IPR000391">
    <property type="entry name" value="Rng_hydr_dOase-bsu"/>
</dbReference>
<name>A0A380BYR2_SPOPA</name>
<dbReference type="Proteomes" id="UP000254519">
    <property type="component" value="Unassembled WGS sequence"/>
</dbReference>
<evidence type="ECO:0000256" key="1">
    <source>
        <dbReference type="ARBA" id="ARBA00009570"/>
    </source>
</evidence>
<reference evidence="3 4" key="1">
    <citation type="submission" date="2018-06" db="EMBL/GenBank/DDBJ databases">
        <authorList>
            <consortium name="Pathogen Informatics"/>
            <person name="Doyle S."/>
        </authorList>
    </citation>
    <scope>NUCLEOTIDE SEQUENCE [LARGE SCALE GENOMIC DNA]</scope>
    <source>
        <strain evidence="4">ATCC 11859 / DSM 33 / NCIB 8841 / NCTC 4822</strain>
    </source>
</reference>
<sequence length="159" mass="18676">MTKTRAEIEAFLYHENELLDEWKLEEWAALFTDTGSYLIPPLKNPTANPATSLFYVHDDRKRLEDRAKRLLKKEAHVEYPHSKTLRNISNVRIKSQEDNKIVVRCNFTTYRTKRDVIDTFIGVQDYHLIVENDALKIQEKKVTLQLDSLRPHGKISLIL</sequence>
<keyword evidence="4" id="KW-1185">Reference proteome</keyword>
<evidence type="ECO:0000313" key="4">
    <source>
        <dbReference type="Proteomes" id="UP000254519"/>
    </source>
</evidence>
<dbReference type="OrthoDB" id="7446267at2"/>
<dbReference type="Gene3D" id="3.10.450.50">
    <property type="match status" value="1"/>
</dbReference>
<protein>
    <submittedName>
        <fullName evidence="3">2-halobenzoate 1,2-dioxygenase small subunit</fullName>
        <ecNumber evidence="3">1.14.12.13</ecNumber>
    </submittedName>
</protein>
<dbReference type="PANTHER" id="PTHR41534:SF2">
    <property type="entry name" value="3-PHENYLPROPIONATE_CINNAMIC ACID DIOXYGENASE SUBUNIT BETA"/>
    <property type="match status" value="1"/>
</dbReference>
<accession>A0A380BYR2</accession>